<feature type="transmembrane region" description="Helical" evidence="3">
    <location>
        <begin position="205"/>
        <end position="224"/>
    </location>
</feature>
<dbReference type="AlphaFoldDB" id="A0A9X3L8R0"/>
<dbReference type="EMBL" id="JAMKBI010000005">
    <property type="protein sequence ID" value="MCZ8533290.1"/>
    <property type="molecule type" value="Genomic_DNA"/>
</dbReference>
<feature type="transmembrane region" description="Helical" evidence="3">
    <location>
        <begin position="236"/>
        <end position="258"/>
    </location>
</feature>
<feature type="transmembrane region" description="Helical" evidence="3">
    <location>
        <begin position="75"/>
        <end position="98"/>
    </location>
</feature>
<evidence type="ECO:0000313" key="5">
    <source>
        <dbReference type="EMBL" id="MCZ8533290.1"/>
    </source>
</evidence>
<keyword evidence="3" id="KW-0472">Membrane</keyword>
<accession>A0A9X3L8R0</accession>
<dbReference type="Pfam" id="PF01757">
    <property type="entry name" value="Acyl_transf_3"/>
    <property type="match status" value="1"/>
</dbReference>
<keyword evidence="6" id="KW-1185">Reference proteome</keyword>
<dbReference type="GO" id="GO:0016747">
    <property type="term" value="F:acyltransferase activity, transferring groups other than amino-acyl groups"/>
    <property type="evidence" value="ECO:0007669"/>
    <property type="project" value="InterPro"/>
</dbReference>
<dbReference type="InterPro" id="IPR052734">
    <property type="entry name" value="Nod_factor_acetyltransferase"/>
</dbReference>
<comment type="similarity">
    <text evidence="2">Belongs to the acyltransferase 3 family.</text>
</comment>
<evidence type="ECO:0000313" key="6">
    <source>
        <dbReference type="Proteomes" id="UP001152172"/>
    </source>
</evidence>
<keyword evidence="3" id="KW-1133">Transmembrane helix</keyword>
<feature type="transmembrane region" description="Helical" evidence="3">
    <location>
        <begin position="12"/>
        <end position="31"/>
    </location>
</feature>
<evidence type="ECO:0000259" key="4">
    <source>
        <dbReference type="Pfam" id="PF01757"/>
    </source>
</evidence>
<dbReference type="Proteomes" id="UP001152172">
    <property type="component" value="Unassembled WGS sequence"/>
</dbReference>
<evidence type="ECO:0000256" key="1">
    <source>
        <dbReference type="ARBA" id="ARBA00004370"/>
    </source>
</evidence>
<comment type="subcellular location">
    <subcellularLocation>
        <location evidence="1">Membrane</location>
    </subcellularLocation>
</comment>
<organism evidence="5 6">
    <name type="scientific">Psychrobacillus psychrodurans</name>
    <dbReference type="NCBI Taxonomy" id="126157"/>
    <lineage>
        <taxon>Bacteria</taxon>
        <taxon>Bacillati</taxon>
        <taxon>Bacillota</taxon>
        <taxon>Bacilli</taxon>
        <taxon>Bacillales</taxon>
        <taxon>Bacillaceae</taxon>
        <taxon>Psychrobacillus</taxon>
    </lineage>
</organism>
<feature type="transmembrane region" description="Helical" evidence="3">
    <location>
        <begin position="118"/>
        <end position="138"/>
    </location>
</feature>
<keyword evidence="5" id="KW-0012">Acyltransferase</keyword>
<sequence length="353" mass="39873">MNVNERLREIDIVRGITIFLVVLGHTGAAEVSEGLVSEVLRGFRMPLFFMVSGYLFSSSKYLGNTKKLVIDKTRTLIIPYISFCFLSAGIWILLLILNKQEIAWGQPLIGMLYGNGNWIVENTPIWFLVCLFSAFIIFNISLKISIRLSLLSKTVLFIVLGVIGYGVSRIIWMPWSFDIALVALLFMYIGNILKEKRILYNHKMTLTLTSISLCMFIAVIIFNVPADMNNRIYGNIFLFYIGGISGSLLILFISKYLLTKVRLIYSVLSYLGRQSILILGLHFSVGFYFADWLAYLTRLNSSLFIASIAISISLLMGLAIDRIPIFSFLFKGTTISVVKISPISQQSMLKQVK</sequence>
<name>A0A9X3L8R0_9BACI</name>
<dbReference type="InterPro" id="IPR002656">
    <property type="entry name" value="Acyl_transf_3_dom"/>
</dbReference>
<reference evidence="5" key="1">
    <citation type="submission" date="2022-05" db="EMBL/GenBank/DDBJ databases">
        <authorList>
            <person name="Colautti A."/>
            <person name="Iacumin L."/>
        </authorList>
    </citation>
    <scope>NUCLEOTIDE SEQUENCE</scope>
    <source>
        <strain evidence="5">DSM 30747</strain>
    </source>
</reference>
<dbReference type="PANTHER" id="PTHR37312:SF1">
    <property type="entry name" value="MEMBRANE-BOUND ACYLTRANSFERASE YKRP-RELATED"/>
    <property type="match status" value="1"/>
</dbReference>
<feature type="transmembrane region" description="Helical" evidence="3">
    <location>
        <begin position="150"/>
        <end position="167"/>
    </location>
</feature>
<comment type="caution">
    <text evidence="5">The sequence shown here is derived from an EMBL/GenBank/DDBJ whole genome shotgun (WGS) entry which is preliminary data.</text>
</comment>
<feature type="transmembrane region" description="Helical" evidence="3">
    <location>
        <begin position="270"/>
        <end position="290"/>
    </location>
</feature>
<evidence type="ECO:0000256" key="2">
    <source>
        <dbReference type="ARBA" id="ARBA00007400"/>
    </source>
</evidence>
<evidence type="ECO:0000256" key="3">
    <source>
        <dbReference type="SAM" id="Phobius"/>
    </source>
</evidence>
<feature type="domain" description="Acyltransferase 3" evidence="4">
    <location>
        <begin position="9"/>
        <end position="313"/>
    </location>
</feature>
<dbReference type="RefSeq" id="WP_269921704.1">
    <property type="nucleotide sequence ID" value="NZ_JAMKBI010000005.1"/>
</dbReference>
<feature type="transmembrane region" description="Helical" evidence="3">
    <location>
        <begin position="43"/>
        <end position="63"/>
    </location>
</feature>
<proteinExistence type="inferred from homology"/>
<protein>
    <submittedName>
        <fullName evidence="5">Acyltransferase family protein</fullName>
    </submittedName>
</protein>
<feature type="transmembrane region" description="Helical" evidence="3">
    <location>
        <begin position="302"/>
        <end position="320"/>
    </location>
</feature>
<keyword evidence="5" id="KW-0808">Transferase</keyword>
<keyword evidence="3" id="KW-0812">Transmembrane</keyword>
<dbReference type="PANTHER" id="PTHR37312">
    <property type="entry name" value="MEMBRANE-BOUND ACYLTRANSFERASE YKRP-RELATED"/>
    <property type="match status" value="1"/>
</dbReference>
<gene>
    <name evidence="5" type="ORF">M9R61_08070</name>
</gene>
<feature type="transmembrane region" description="Helical" evidence="3">
    <location>
        <begin position="173"/>
        <end position="193"/>
    </location>
</feature>